<dbReference type="GO" id="GO:0046872">
    <property type="term" value="F:metal ion binding"/>
    <property type="evidence" value="ECO:0007669"/>
    <property type="project" value="UniProtKB-KW"/>
</dbReference>
<evidence type="ECO:0000256" key="6">
    <source>
        <dbReference type="ARBA" id="ARBA00022842"/>
    </source>
</evidence>
<dbReference type="GO" id="GO:0008934">
    <property type="term" value="F:inositol monophosphate 1-phosphatase activity"/>
    <property type="evidence" value="ECO:0007669"/>
    <property type="project" value="InterPro"/>
</dbReference>
<evidence type="ECO:0000256" key="5">
    <source>
        <dbReference type="ARBA" id="ARBA00022801"/>
    </source>
</evidence>
<dbReference type="GO" id="GO:0007165">
    <property type="term" value="P:signal transduction"/>
    <property type="evidence" value="ECO:0007669"/>
    <property type="project" value="TreeGrafter"/>
</dbReference>
<dbReference type="PROSITE" id="PS00629">
    <property type="entry name" value="IMP_1"/>
    <property type="match status" value="1"/>
</dbReference>
<feature type="binding site" evidence="7">
    <location>
        <position position="111"/>
    </location>
    <ligand>
        <name>Mg(2+)</name>
        <dbReference type="ChEBI" id="CHEBI:18420"/>
        <label>1</label>
        <note>catalytic</note>
    </ligand>
</feature>
<proteinExistence type="inferred from homology"/>
<keyword evidence="4 7" id="KW-0479">Metal-binding</keyword>
<accession>A0A9W6SND5</accession>
<comment type="similarity">
    <text evidence="3 8">Belongs to the inositol monophosphatase superfamily.</text>
</comment>
<dbReference type="GO" id="GO:0006020">
    <property type="term" value="P:inositol metabolic process"/>
    <property type="evidence" value="ECO:0007669"/>
    <property type="project" value="TreeGrafter"/>
</dbReference>
<feature type="binding site" evidence="7">
    <location>
        <position position="94"/>
    </location>
    <ligand>
        <name>Mg(2+)</name>
        <dbReference type="ChEBI" id="CHEBI:18420"/>
        <label>1</label>
        <note>catalytic</note>
    </ligand>
</feature>
<protein>
    <recommendedName>
        <fullName evidence="8">Inositol-1-monophosphatase</fullName>
        <ecNumber evidence="8">3.1.3.25</ecNumber>
    </recommendedName>
</protein>
<dbReference type="CDD" id="cd01639">
    <property type="entry name" value="IMPase"/>
    <property type="match status" value="1"/>
</dbReference>
<dbReference type="EC" id="3.1.3.25" evidence="8"/>
<dbReference type="Gene3D" id="3.40.190.80">
    <property type="match status" value="1"/>
</dbReference>
<dbReference type="SUPFAM" id="SSF56655">
    <property type="entry name" value="Carbohydrate phosphatase"/>
    <property type="match status" value="1"/>
</dbReference>
<dbReference type="EMBL" id="BSTX01000003">
    <property type="protein sequence ID" value="GLZ80080.1"/>
    <property type="molecule type" value="Genomic_DNA"/>
</dbReference>
<dbReference type="PANTHER" id="PTHR20854">
    <property type="entry name" value="INOSITOL MONOPHOSPHATASE"/>
    <property type="match status" value="1"/>
</dbReference>
<dbReference type="InterPro" id="IPR033942">
    <property type="entry name" value="IMPase"/>
</dbReference>
<keyword evidence="6 7" id="KW-0460">Magnesium</keyword>
<evidence type="ECO:0000256" key="9">
    <source>
        <dbReference type="SAM" id="MobiDB-lite"/>
    </source>
</evidence>
<dbReference type="AlphaFoldDB" id="A0A9W6SND5"/>
<evidence type="ECO:0000256" key="2">
    <source>
        <dbReference type="ARBA" id="ARBA00001946"/>
    </source>
</evidence>
<feature type="binding site" evidence="7">
    <location>
        <position position="113"/>
    </location>
    <ligand>
        <name>Mg(2+)</name>
        <dbReference type="ChEBI" id="CHEBI:18420"/>
        <label>1</label>
        <note>catalytic</note>
    </ligand>
</feature>
<evidence type="ECO:0000256" key="1">
    <source>
        <dbReference type="ARBA" id="ARBA00001033"/>
    </source>
</evidence>
<reference evidence="10" key="1">
    <citation type="submission" date="2023-03" db="EMBL/GenBank/DDBJ databases">
        <title>Actinorhabdospora filicis NBRC 111898.</title>
        <authorList>
            <person name="Ichikawa N."/>
            <person name="Sato H."/>
            <person name="Tonouchi N."/>
        </authorList>
    </citation>
    <scope>NUCLEOTIDE SEQUENCE</scope>
    <source>
        <strain evidence="10">NBRC 111898</strain>
    </source>
</reference>
<name>A0A9W6SND5_9ACTN</name>
<evidence type="ECO:0000256" key="3">
    <source>
        <dbReference type="ARBA" id="ARBA00009759"/>
    </source>
</evidence>
<dbReference type="RefSeq" id="WP_285665204.1">
    <property type="nucleotide sequence ID" value="NZ_BSTX01000003.1"/>
</dbReference>
<comment type="catalytic activity">
    <reaction evidence="1 8">
        <text>a myo-inositol phosphate + H2O = myo-inositol + phosphate</text>
        <dbReference type="Rhea" id="RHEA:24056"/>
        <dbReference type="ChEBI" id="CHEBI:15377"/>
        <dbReference type="ChEBI" id="CHEBI:17268"/>
        <dbReference type="ChEBI" id="CHEBI:43474"/>
        <dbReference type="ChEBI" id="CHEBI:84139"/>
        <dbReference type="EC" id="3.1.3.25"/>
    </reaction>
</comment>
<keyword evidence="11" id="KW-1185">Reference proteome</keyword>
<dbReference type="PRINTS" id="PR00377">
    <property type="entry name" value="IMPHPHTASES"/>
</dbReference>
<dbReference type="PANTHER" id="PTHR20854:SF4">
    <property type="entry name" value="INOSITOL-1-MONOPHOSPHATASE-RELATED"/>
    <property type="match status" value="1"/>
</dbReference>
<feature type="compositionally biased region" description="Basic and acidic residues" evidence="9">
    <location>
        <begin position="1"/>
        <end position="11"/>
    </location>
</feature>
<dbReference type="Gene3D" id="3.30.540.10">
    <property type="entry name" value="Fructose-1,6-Bisphosphatase, subunit A, domain 1"/>
    <property type="match status" value="1"/>
</dbReference>
<dbReference type="GO" id="GO:0046854">
    <property type="term" value="P:phosphatidylinositol phosphate biosynthetic process"/>
    <property type="evidence" value="ECO:0007669"/>
    <property type="project" value="InterPro"/>
</dbReference>
<dbReference type="InterPro" id="IPR020583">
    <property type="entry name" value="Inositol_monoP_metal-BS"/>
</dbReference>
<evidence type="ECO:0000256" key="7">
    <source>
        <dbReference type="PIRSR" id="PIRSR600760-2"/>
    </source>
</evidence>
<organism evidence="10 11">
    <name type="scientific">Actinorhabdospora filicis</name>
    <dbReference type="NCBI Taxonomy" id="1785913"/>
    <lineage>
        <taxon>Bacteria</taxon>
        <taxon>Bacillati</taxon>
        <taxon>Actinomycetota</taxon>
        <taxon>Actinomycetes</taxon>
        <taxon>Micromonosporales</taxon>
        <taxon>Micromonosporaceae</taxon>
        <taxon>Actinorhabdospora</taxon>
    </lineage>
</organism>
<evidence type="ECO:0000313" key="11">
    <source>
        <dbReference type="Proteomes" id="UP001165079"/>
    </source>
</evidence>
<evidence type="ECO:0000313" key="10">
    <source>
        <dbReference type="EMBL" id="GLZ80080.1"/>
    </source>
</evidence>
<dbReference type="PROSITE" id="PS00630">
    <property type="entry name" value="IMP_2"/>
    <property type="match status" value="1"/>
</dbReference>
<gene>
    <name evidence="10" type="ORF">Afil01_48870</name>
</gene>
<evidence type="ECO:0000256" key="4">
    <source>
        <dbReference type="ARBA" id="ARBA00022723"/>
    </source>
</evidence>
<comment type="cofactor">
    <cofactor evidence="2 7 8">
        <name>Mg(2+)</name>
        <dbReference type="ChEBI" id="CHEBI:18420"/>
    </cofactor>
</comment>
<dbReference type="InterPro" id="IPR020550">
    <property type="entry name" value="Inositol_monophosphatase_CS"/>
</dbReference>
<feature type="region of interest" description="Disordered" evidence="9">
    <location>
        <begin position="1"/>
        <end position="20"/>
    </location>
</feature>
<feature type="binding site" evidence="7">
    <location>
        <position position="238"/>
    </location>
    <ligand>
        <name>Mg(2+)</name>
        <dbReference type="ChEBI" id="CHEBI:18420"/>
        <label>1</label>
        <note>catalytic</note>
    </ligand>
</feature>
<feature type="binding site" evidence="7">
    <location>
        <position position="114"/>
    </location>
    <ligand>
        <name>Mg(2+)</name>
        <dbReference type="ChEBI" id="CHEBI:18420"/>
        <label>1</label>
        <note>catalytic</note>
    </ligand>
</feature>
<evidence type="ECO:0000256" key="8">
    <source>
        <dbReference type="RuleBase" id="RU364068"/>
    </source>
</evidence>
<sequence>MDPEEISDHPISRPWPLTSGPIPGGEDLPALLGLALSIAAEAAALARATREKALTEISTKSSATDVVTAADKAGERLIRERLAIARPGDPIVGEEGGEQDAVPGTVRWILDPIDGTVNYVYGVPYYAVAIAAERDGRLLVGVVHNIADGTVWHAAAGLGAYRNGEPVHCGSPTDLSWALIATGFGYDKEVRRWQGEILAAVIPEVRDIRRMGSAAIDLCLLAEGVLDGYYERGPHLWDYAAGGLIAAEAGAVVSGLYREAPEIGMTLAAAPGVYPAPRALLQSRIPDTESTEG</sequence>
<dbReference type="InterPro" id="IPR000760">
    <property type="entry name" value="Inositol_monophosphatase-like"/>
</dbReference>
<comment type="caution">
    <text evidence="10">The sequence shown here is derived from an EMBL/GenBank/DDBJ whole genome shotgun (WGS) entry which is preliminary data.</text>
</comment>
<keyword evidence="5 8" id="KW-0378">Hydrolase</keyword>
<dbReference type="Proteomes" id="UP001165079">
    <property type="component" value="Unassembled WGS sequence"/>
</dbReference>
<dbReference type="Pfam" id="PF00459">
    <property type="entry name" value="Inositol_P"/>
    <property type="match status" value="1"/>
</dbReference>